<evidence type="ECO:0000313" key="3">
    <source>
        <dbReference type="Proteomes" id="UP000007881"/>
    </source>
</evidence>
<dbReference type="STRING" id="1142394.PSMK_22810"/>
<sequence>MLKRVLQRTPRSAERVSARSPPKNPGRSRFNGIGGRHGAGSGVLNNAAERRPRLLIRPPAVR</sequence>
<feature type="compositionally biased region" description="Gly residues" evidence="1">
    <location>
        <begin position="32"/>
        <end position="41"/>
    </location>
</feature>
<dbReference type="KEGG" id="phm:PSMK_22810"/>
<name>I0IGQ2_PHYMF</name>
<feature type="region of interest" description="Disordered" evidence="1">
    <location>
        <begin position="1"/>
        <end position="62"/>
    </location>
</feature>
<organism evidence="2 3">
    <name type="scientific">Phycisphaera mikurensis (strain NBRC 102666 / KCTC 22515 / FYK2301M01)</name>
    <dbReference type="NCBI Taxonomy" id="1142394"/>
    <lineage>
        <taxon>Bacteria</taxon>
        <taxon>Pseudomonadati</taxon>
        <taxon>Planctomycetota</taxon>
        <taxon>Phycisphaerae</taxon>
        <taxon>Phycisphaerales</taxon>
        <taxon>Phycisphaeraceae</taxon>
        <taxon>Phycisphaera</taxon>
    </lineage>
</organism>
<protein>
    <submittedName>
        <fullName evidence="2">Uncharacterized protein</fullName>
    </submittedName>
</protein>
<keyword evidence="3" id="KW-1185">Reference proteome</keyword>
<evidence type="ECO:0000256" key="1">
    <source>
        <dbReference type="SAM" id="MobiDB-lite"/>
    </source>
</evidence>
<dbReference type="Proteomes" id="UP000007881">
    <property type="component" value="Chromosome"/>
</dbReference>
<dbReference type="EMBL" id="AP012338">
    <property type="protein sequence ID" value="BAM04440.1"/>
    <property type="molecule type" value="Genomic_DNA"/>
</dbReference>
<accession>I0IGQ2</accession>
<proteinExistence type="predicted"/>
<gene>
    <name evidence="2" type="ordered locus">PSMK_22810</name>
</gene>
<dbReference type="AlphaFoldDB" id="I0IGQ2"/>
<evidence type="ECO:0000313" key="2">
    <source>
        <dbReference type="EMBL" id="BAM04440.1"/>
    </source>
</evidence>
<dbReference type="HOGENOM" id="CLU_2900280_0_0_0"/>
<reference evidence="2 3" key="1">
    <citation type="submission" date="2012-02" db="EMBL/GenBank/DDBJ databases">
        <title>Complete genome sequence of Phycisphaera mikurensis NBRC 102666.</title>
        <authorList>
            <person name="Ankai A."/>
            <person name="Hosoyama A."/>
            <person name="Terui Y."/>
            <person name="Sekine M."/>
            <person name="Fukai R."/>
            <person name="Kato Y."/>
            <person name="Nakamura S."/>
            <person name="Yamada-Narita S."/>
            <person name="Kawakoshi A."/>
            <person name="Fukunaga Y."/>
            <person name="Yamazaki S."/>
            <person name="Fujita N."/>
        </authorList>
    </citation>
    <scope>NUCLEOTIDE SEQUENCE [LARGE SCALE GENOMIC DNA]</scope>
    <source>
        <strain evidence="3">NBRC 102666 / KCTC 22515 / FYK2301M01</strain>
    </source>
</reference>